<accession>A0AB34IGP1</accession>
<evidence type="ECO:0000313" key="3">
    <source>
        <dbReference type="EMBL" id="KAL1496887.1"/>
    </source>
</evidence>
<dbReference type="EMBL" id="JBGBPQ010000028">
    <property type="protein sequence ID" value="KAL1496887.1"/>
    <property type="molecule type" value="Genomic_DNA"/>
</dbReference>
<name>A0AB34IGP1_PRYPA</name>
<gene>
    <name evidence="3" type="ORF">AB1Y20_014467</name>
</gene>
<dbReference type="Proteomes" id="UP001515480">
    <property type="component" value="Unassembled WGS sequence"/>
</dbReference>
<feature type="region of interest" description="Disordered" evidence="1">
    <location>
        <begin position="33"/>
        <end position="61"/>
    </location>
</feature>
<dbReference type="AlphaFoldDB" id="A0AB34IGP1"/>
<feature type="region of interest" description="Disordered" evidence="1">
    <location>
        <begin position="596"/>
        <end position="621"/>
    </location>
</feature>
<sequence length="621" mass="67872">MSHGSWVQEEEDVVWTRVRRKLRGVLSSIDKLIDSSPSADAPPSRLPADSPHARHRPSHASLHLSAEERRVLCDAAQLPPSHRSHEQICAMIHALRGSEVLLRLDEPVTAAFVGAMRWEEHVEGAAVVPETCHADAYVLLVEGLLAVRVREREAKQSRRVGYVHPGDSVCEASFGDCAAGRVESVSGRVAELRAAAHSSVMRVTRQDFNAAMKNWHGILLERKMQQLMAVPLFSCEETRLLRSIAERCAHEKTERGSVIIKQGQEARRVHIVLSGECHVIIRVPADSAAPPKGEGEPHDTLHLQVATLGPRDVFGEVGVMLDTPHTASVVAASEVRFLAIHKADLLTLADSSLIGRLTEAANGYPSEAQLKQQLVLGNHWRAYKEALVTGVLDDKVWRKFKRGAPSREAVIARPRGYAIVPAVEKDYFIASDGHSTPVLRLDLRDLQVRADRKVGMGHIDADLANYLSRRPGGTAWKGNANFREYLKKEEARERAEMARAARRRAASAEAGGGVCSSTFARASVSSKGSAGFVAESERLHPARGGKEAAGELFINPMRWAMAERKASQPRPSESKAWGSSSLGHATALPVLGMRRSASTPQHHRKNSNVRGLRSAGVLRAV</sequence>
<keyword evidence="4" id="KW-1185">Reference proteome</keyword>
<dbReference type="InterPro" id="IPR014710">
    <property type="entry name" value="RmlC-like_jellyroll"/>
</dbReference>
<evidence type="ECO:0000259" key="2">
    <source>
        <dbReference type="PROSITE" id="PS50042"/>
    </source>
</evidence>
<dbReference type="SUPFAM" id="SSF51206">
    <property type="entry name" value="cAMP-binding domain-like"/>
    <property type="match status" value="2"/>
</dbReference>
<dbReference type="PANTHER" id="PTHR23011:SF28">
    <property type="entry name" value="CYCLIC NUCLEOTIDE-BINDING DOMAIN CONTAINING PROTEIN"/>
    <property type="match status" value="1"/>
</dbReference>
<feature type="domain" description="Cyclic nucleotide-binding" evidence="2">
    <location>
        <begin position="100"/>
        <end position="212"/>
    </location>
</feature>
<organism evidence="3 4">
    <name type="scientific">Prymnesium parvum</name>
    <name type="common">Toxic golden alga</name>
    <dbReference type="NCBI Taxonomy" id="97485"/>
    <lineage>
        <taxon>Eukaryota</taxon>
        <taxon>Haptista</taxon>
        <taxon>Haptophyta</taxon>
        <taxon>Prymnesiophyceae</taxon>
        <taxon>Prymnesiales</taxon>
        <taxon>Prymnesiaceae</taxon>
        <taxon>Prymnesium</taxon>
    </lineage>
</organism>
<comment type="caution">
    <text evidence="3">The sequence shown here is derived from an EMBL/GenBank/DDBJ whole genome shotgun (WGS) entry which is preliminary data.</text>
</comment>
<dbReference type="PANTHER" id="PTHR23011">
    <property type="entry name" value="CYCLIC NUCLEOTIDE-BINDING DOMAIN CONTAINING PROTEIN"/>
    <property type="match status" value="1"/>
</dbReference>
<dbReference type="CDD" id="cd00038">
    <property type="entry name" value="CAP_ED"/>
    <property type="match status" value="1"/>
</dbReference>
<dbReference type="InterPro" id="IPR018490">
    <property type="entry name" value="cNMP-bd_dom_sf"/>
</dbReference>
<dbReference type="SMART" id="SM00100">
    <property type="entry name" value="cNMP"/>
    <property type="match status" value="2"/>
</dbReference>
<dbReference type="Pfam" id="PF00027">
    <property type="entry name" value="cNMP_binding"/>
    <property type="match status" value="1"/>
</dbReference>
<feature type="domain" description="Cyclic nucleotide-binding" evidence="2">
    <location>
        <begin position="232"/>
        <end position="348"/>
    </location>
</feature>
<reference evidence="3 4" key="1">
    <citation type="journal article" date="2024" name="Science">
        <title>Giant polyketide synthase enzymes in the biosynthesis of giant marine polyether toxins.</title>
        <authorList>
            <person name="Fallon T.R."/>
            <person name="Shende V.V."/>
            <person name="Wierzbicki I.H."/>
            <person name="Pendleton A.L."/>
            <person name="Watervoot N.F."/>
            <person name="Auber R.P."/>
            <person name="Gonzalez D.J."/>
            <person name="Wisecaver J.H."/>
            <person name="Moore B.S."/>
        </authorList>
    </citation>
    <scope>NUCLEOTIDE SEQUENCE [LARGE SCALE GENOMIC DNA]</scope>
    <source>
        <strain evidence="3 4">12B1</strain>
    </source>
</reference>
<proteinExistence type="predicted"/>
<dbReference type="Gene3D" id="2.60.120.10">
    <property type="entry name" value="Jelly Rolls"/>
    <property type="match status" value="2"/>
</dbReference>
<dbReference type="InterPro" id="IPR000595">
    <property type="entry name" value="cNMP-bd_dom"/>
</dbReference>
<feature type="compositionally biased region" description="Low complexity" evidence="1">
    <location>
        <begin position="34"/>
        <end position="50"/>
    </location>
</feature>
<evidence type="ECO:0000313" key="4">
    <source>
        <dbReference type="Proteomes" id="UP001515480"/>
    </source>
</evidence>
<evidence type="ECO:0000256" key="1">
    <source>
        <dbReference type="SAM" id="MobiDB-lite"/>
    </source>
</evidence>
<dbReference type="PROSITE" id="PS50042">
    <property type="entry name" value="CNMP_BINDING_3"/>
    <property type="match status" value="2"/>
</dbReference>
<protein>
    <recommendedName>
        <fullName evidence="2">Cyclic nucleotide-binding domain-containing protein</fullName>
    </recommendedName>
</protein>